<feature type="chain" id="PRO_5044631550" evidence="1">
    <location>
        <begin position="19"/>
        <end position="141"/>
    </location>
</feature>
<evidence type="ECO:0000313" key="3">
    <source>
        <dbReference type="Proteomes" id="UP000504638"/>
    </source>
</evidence>
<dbReference type="EMBL" id="ML975181">
    <property type="protein sequence ID" value="KAF1808657.1"/>
    <property type="molecule type" value="Genomic_DNA"/>
</dbReference>
<keyword evidence="1" id="KW-0732">Signal</keyword>
<dbReference type="AlphaFoldDB" id="A0A6G1FS99"/>
<sequence length="141" mass="15336">MHFSLLTTLTALVASTTALQTIYIGNKNENCGSGSVKGGRYDIWFSDSDVCQDGLIYGYPRFNTWLCEGNYTLLGHEGISFTGCEPPDYIGDYSFPTGVSDDGVPALTCVPLGDDEELIYCPNTCGIPDSPYSVKPWVYCS</sequence>
<feature type="signal peptide" evidence="1">
    <location>
        <begin position="1"/>
        <end position="18"/>
    </location>
</feature>
<reference evidence="2 4" key="1">
    <citation type="submission" date="2020-01" db="EMBL/GenBank/DDBJ databases">
        <authorList>
            <consortium name="DOE Joint Genome Institute"/>
            <person name="Haridas S."/>
            <person name="Albert R."/>
            <person name="Binder M."/>
            <person name="Bloem J."/>
            <person name="Labutti K."/>
            <person name="Salamov A."/>
            <person name="Andreopoulos B."/>
            <person name="Baker S.E."/>
            <person name="Barry K."/>
            <person name="Bills G."/>
            <person name="Bluhm B.H."/>
            <person name="Cannon C."/>
            <person name="Castanera R."/>
            <person name="Culley D.E."/>
            <person name="Daum C."/>
            <person name="Ezra D."/>
            <person name="Gonzalez J.B."/>
            <person name="Henrissat B."/>
            <person name="Kuo A."/>
            <person name="Liang C."/>
            <person name="Lipzen A."/>
            <person name="Lutzoni F."/>
            <person name="Magnuson J."/>
            <person name="Mondo S."/>
            <person name="Nolan M."/>
            <person name="Ohm R."/>
            <person name="Pangilinan J."/>
            <person name="Park H.-J."/>
            <person name="Ramirez L."/>
            <person name="Alfaro M."/>
            <person name="Sun H."/>
            <person name="Tritt A."/>
            <person name="Yoshinaga Y."/>
            <person name="Zwiers L.-H."/>
            <person name="Turgeon B.G."/>
            <person name="Goodwin S.B."/>
            <person name="Spatafora J.W."/>
            <person name="Crous P.W."/>
            <person name="Grigoriev I.V."/>
        </authorList>
    </citation>
    <scope>NUCLEOTIDE SEQUENCE</scope>
    <source>
        <strain evidence="2 4">CBS 781.70</strain>
    </source>
</reference>
<dbReference type="Proteomes" id="UP000504638">
    <property type="component" value="Unplaced"/>
</dbReference>
<proteinExistence type="predicted"/>
<dbReference type="GeneID" id="54420901"/>
<keyword evidence="3" id="KW-1185">Reference proteome</keyword>
<name>A0A6G1FS99_9PEZI</name>
<accession>A0A6G1FS99</accession>
<reference evidence="4" key="2">
    <citation type="submission" date="2020-04" db="EMBL/GenBank/DDBJ databases">
        <authorList>
            <consortium name="NCBI Genome Project"/>
        </authorList>
    </citation>
    <scope>NUCLEOTIDE SEQUENCE</scope>
    <source>
        <strain evidence="4">CBS 781.70</strain>
    </source>
</reference>
<evidence type="ECO:0000313" key="2">
    <source>
        <dbReference type="EMBL" id="KAF1808657.1"/>
    </source>
</evidence>
<evidence type="ECO:0000256" key="1">
    <source>
        <dbReference type="SAM" id="SignalP"/>
    </source>
</evidence>
<protein>
    <submittedName>
        <fullName evidence="2 4">Uncharacterized protein</fullName>
    </submittedName>
</protein>
<gene>
    <name evidence="2 4" type="ORF">P152DRAFT_462374</name>
</gene>
<reference evidence="4" key="3">
    <citation type="submission" date="2025-04" db="UniProtKB">
        <authorList>
            <consortium name="RefSeq"/>
        </authorList>
    </citation>
    <scope>IDENTIFICATION</scope>
    <source>
        <strain evidence="4">CBS 781.70</strain>
    </source>
</reference>
<organism evidence="2">
    <name type="scientific">Eremomyces bilateralis CBS 781.70</name>
    <dbReference type="NCBI Taxonomy" id="1392243"/>
    <lineage>
        <taxon>Eukaryota</taxon>
        <taxon>Fungi</taxon>
        <taxon>Dikarya</taxon>
        <taxon>Ascomycota</taxon>
        <taxon>Pezizomycotina</taxon>
        <taxon>Dothideomycetes</taxon>
        <taxon>Dothideomycetes incertae sedis</taxon>
        <taxon>Eremomycetales</taxon>
        <taxon>Eremomycetaceae</taxon>
        <taxon>Eremomyces</taxon>
    </lineage>
</organism>
<dbReference type="RefSeq" id="XP_033530288.1">
    <property type="nucleotide sequence ID" value="XM_033680331.1"/>
</dbReference>
<dbReference type="OrthoDB" id="5291872at2759"/>
<evidence type="ECO:0000313" key="4">
    <source>
        <dbReference type="RefSeq" id="XP_033530288.1"/>
    </source>
</evidence>